<accession>A0A1H5ZCK5</accession>
<dbReference type="SUPFAM" id="SSF88697">
    <property type="entry name" value="PUA domain-like"/>
    <property type="match status" value="1"/>
</dbReference>
<dbReference type="Proteomes" id="UP000236740">
    <property type="component" value="Unassembled WGS sequence"/>
</dbReference>
<dbReference type="Gene3D" id="2.30.130.10">
    <property type="entry name" value="PUA domain"/>
    <property type="match status" value="1"/>
</dbReference>
<reference evidence="4 5" key="1">
    <citation type="submission" date="2016-10" db="EMBL/GenBank/DDBJ databases">
        <authorList>
            <person name="de Groot N.N."/>
        </authorList>
    </citation>
    <scope>NUCLEOTIDE SEQUENCE [LARGE SCALE GENOMIC DNA]</scope>
    <source>
        <strain evidence="4 5">CGMCC 1.10331</strain>
    </source>
</reference>
<dbReference type="CDD" id="cd21149">
    <property type="entry name" value="PUA_archaeosine_TGT"/>
    <property type="match status" value="1"/>
</dbReference>
<dbReference type="Gene3D" id="3.10.450.90">
    <property type="entry name" value="ArcTGT, C2 domain"/>
    <property type="match status" value="1"/>
</dbReference>
<dbReference type="Proteomes" id="UP000296733">
    <property type="component" value="Chromosome"/>
</dbReference>
<dbReference type="InterPro" id="IPR029402">
    <property type="entry name" value="TGT_C2"/>
</dbReference>
<evidence type="ECO:0000259" key="2">
    <source>
        <dbReference type="SMART" id="SM00359"/>
    </source>
</evidence>
<dbReference type="AlphaFoldDB" id="A0A1H5ZCK5"/>
<dbReference type="Pfam" id="PF01472">
    <property type="entry name" value="PUA"/>
    <property type="match status" value="1"/>
</dbReference>
<evidence type="ECO:0000313" key="5">
    <source>
        <dbReference type="Proteomes" id="UP000236740"/>
    </source>
</evidence>
<feature type="region of interest" description="Disordered" evidence="1">
    <location>
        <begin position="26"/>
        <end position="49"/>
    </location>
</feature>
<dbReference type="EMBL" id="CP031311">
    <property type="protein sequence ID" value="QCC48148.1"/>
    <property type="molecule type" value="Genomic_DNA"/>
</dbReference>
<name>A0A1H5ZCK5_9EURY</name>
<evidence type="ECO:0000313" key="3">
    <source>
        <dbReference type="EMBL" id="QCC48148.1"/>
    </source>
</evidence>
<evidence type="ECO:0000313" key="4">
    <source>
        <dbReference type="EMBL" id="SEG33814.1"/>
    </source>
</evidence>
<feature type="domain" description="PUA" evidence="2">
    <location>
        <begin position="87"/>
        <end position="161"/>
    </location>
</feature>
<dbReference type="InterPro" id="IPR015947">
    <property type="entry name" value="PUA-like_sf"/>
</dbReference>
<dbReference type="KEGG" id="hlm:DV707_10995"/>
<organism evidence="4 5">
    <name type="scientific">Halobellus limi</name>
    <dbReference type="NCBI Taxonomy" id="699433"/>
    <lineage>
        <taxon>Archaea</taxon>
        <taxon>Methanobacteriati</taxon>
        <taxon>Methanobacteriota</taxon>
        <taxon>Stenosarchaea group</taxon>
        <taxon>Halobacteria</taxon>
        <taxon>Halobacteriales</taxon>
        <taxon>Haloferacaceae</taxon>
        <taxon>Halobellus</taxon>
    </lineage>
</organism>
<sequence>MSDADGDGETMPELRTVADYQFGSGAGEALFPSDDDESLTVHRSTGGRPRQIVAPEGRIVSYGTDGRFTLGIAGGRRLIDALDRPAARVVVGEESEPFVRDGKNAFAKFVRAVDPDVRPGDEVAVVLDDDTVVAVGRAELSADAMADFETGMAVHVRDGAGADDEAEADD</sequence>
<evidence type="ECO:0000313" key="6">
    <source>
        <dbReference type="Proteomes" id="UP000296733"/>
    </source>
</evidence>
<dbReference type="Pfam" id="PF14810">
    <property type="entry name" value="TGT_C2"/>
    <property type="match status" value="1"/>
</dbReference>
<dbReference type="InterPro" id="IPR002478">
    <property type="entry name" value="PUA"/>
</dbReference>
<dbReference type="OrthoDB" id="7576at2157"/>
<dbReference type="GO" id="GO:0003723">
    <property type="term" value="F:RNA binding"/>
    <property type="evidence" value="ECO:0007669"/>
    <property type="project" value="InterPro"/>
</dbReference>
<dbReference type="SMART" id="SM00359">
    <property type="entry name" value="PUA"/>
    <property type="match status" value="1"/>
</dbReference>
<dbReference type="PROSITE" id="PS50890">
    <property type="entry name" value="PUA"/>
    <property type="match status" value="1"/>
</dbReference>
<reference evidence="3 6" key="2">
    <citation type="journal article" date="2019" name="Nat. Commun.">
        <title>A new type of DNA phosphorothioation-based antiviral system in archaea.</title>
        <authorList>
            <person name="Xiong L."/>
            <person name="Liu S."/>
            <person name="Chen S."/>
            <person name="Xiao Y."/>
            <person name="Zhu B."/>
            <person name="Gao Y."/>
            <person name="Zhang Y."/>
            <person name="Chen B."/>
            <person name="Luo J."/>
            <person name="Deng Z."/>
            <person name="Chen X."/>
            <person name="Wang L."/>
            <person name="Chen S."/>
        </authorList>
    </citation>
    <scope>NUCLEOTIDE SEQUENCE [LARGE SCALE GENOMIC DNA]</scope>
    <source>
        <strain evidence="3 6">CGMCC 1.10331</strain>
    </source>
</reference>
<evidence type="ECO:0000256" key="1">
    <source>
        <dbReference type="SAM" id="MobiDB-lite"/>
    </source>
</evidence>
<dbReference type="EMBL" id="FNVN01000002">
    <property type="protein sequence ID" value="SEG33814.1"/>
    <property type="molecule type" value="Genomic_DNA"/>
</dbReference>
<dbReference type="InterPro" id="IPR036974">
    <property type="entry name" value="PUA_sf"/>
</dbReference>
<dbReference type="InterPro" id="IPR038250">
    <property type="entry name" value="TGT_C2_sf"/>
</dbReference>
<keyword evidence="5" id="KW-1185">Reference proteome</keyword>
<dbReference type="GeneID" id="39858627"/>
<dbReference type="SUPFAM" id="SSF88802">
    <property type="entry name" value="Pre-PUA domain"/>
    <property type="match status" value="1"/>
</dbReference>
<proteinExistence type="predicted"/>
<protein>
    <submittedName>
        <fullName evidence="4">Conserved protein with predicted RNA binding PUA domain</fullName>
    </submittedName>
    <submittedName>
        <fullName evidence="3">Pseudouridine synthase</fullName>
    </submittedName>
</protein>
<gene>
    <name evidence="3" type="ORF">DV707_10995</name>
    <name evidence="4" type="ORF">SAMN04488133_1935</name>
</gene>
<dbReference type="RefSeq" id="WP_103991650.1">
    <property type="nucleotide sequence ID" value="NZ_CP031311.1"/>
</dbReference>